<dbReference type="InterPro" id="IPR019734">
    <property type="entry name" value="TPR_rpt"/>
</dbReference>
<dbReference type="AlphaFoldDB" id="G0QX15"/>
<dbReference type="Pfam" id="PF13181">
    <property type="entry name" value="TPR_8"/>
    <property type="match status" value="3"/>
</dbReference>
<keyword evidence="1" id="KW-0802">TPR repeat</keyword>
<protein>
    <recommendedName>
        <fullName evidence="5">Tetratricopeptide repeat protein</fullName>
    </recommendedName>
</protein>
<dbReference type="Proteomes" id="UP000008983">
    <property type="component" value="Unassembled WGS sequence"/>
</dbReference>
<dbReference type="OrthoDB" id="421121at2759"/>
<evidence type="ECO:0000313" key="3">
    <source>
        <dbReference type="EMBL" id="EGR30238.1"/>
    </source>
</evidence>
<dbReference type="SMART" id="SM00028">
    <property type="entry name" value="TPR"/>
    <property type="match status" value="5"/>
</dbReference>
<accession>G0QX15</accession>
<proteinExistence type="predicted"/>
<feature type="repeat" description="TPR" evidence="1">
    <location>
        <begin position="245"/>
        <end position="278"/>
    </location>
</feature>
<feature type="region of interest" description="Disordered" evidence="2">
    <location>
        <begin position="76"/>
        <end position="104"/>
    </location>
</feature>
<dbReference type="InParanoid" id="G0QX15"/>
<dbReference type="Gene3D" id="1.25.40.10">
    <property type="entry name" value="Tetratricopeptide repeat domain"/>
    <property type="match status" value="2"/>
</dbReference>
<dbReference type="STRING" id="857967.G0QX15"/>
<dbReference type="PANTHER" id="PTHR44177:SF1">
    <property type="entry name" value="TETRATRICOPEPTIDE REPEAT PROTEIN 8"/>
    <property type="match status" value="1"/>
</dbReference>
<dbReference type="PROSITE" id="PS50005">
    <property type="entry name" value="TPR"/>
    <property type="match status" value="2"/>
</dbReference>
<dbReference type="PANTHER" id="PTHR44177">
    <property type="entry name" value="TETRATRICOPEPTIDE REPEAT PROTEIN 8"/>
    <property type="match status" value="1"/>
</dbReference>
<dbReference type="eggNOG" id="KOG1129">
    <property type="taxonomic scope" value="Eukaryota"/>
</dbReference>
<dbReference type="EMBL" id="GL984028">
    <property type="protein sequence ID" value="EGR30238.1"/>
    <property type="molecule type" value="Genomic_DNA"/>
</dbReference>
<feature type="compositionally biased region" description="Polar residues" evidence="2">
    <location>
        <begin position="76"/>
        <end position="92"/>
    </location>
</feature>
<evidence type="ECO:0000256" key="1">
    <source>
        <dbReference type="PROSITE-ProRule" id="PRU00339"/>
    </source>
</evidence>
<dbReference type="GO" id="GO:0036064">
    <property type="term" value="C:ciliary basal body"/>
    <property type="evidence" value="ECO:0007669"/>
    <property type="project" value="TreeGrafter"/>
</dbReference>
<dbReference type="InterPro" id="IPR028796">
    <property type="entry name" value="BBS8"/>
</dbReference>
<evidence type="ECO:0000256" key="2">
    <source>
        <dbReference type="SAM" id="MobiDB-lite"/>
    </source>
</evidence>
<dbReference type="CDD" id="cd21341">
    <property type="entry name" value="TTC8_N"/>
    <property type="match status" value="1"/>
</dbReference>
<dbReference type="GO" id="GO:0097730">
    <property type="term" value="C:non-motile cilium"/>
    <property type="evidence" value="ECO:0007669"/>
    <property type="project" value="TreeGrafter"/>
</dbReference>
<gene>
    <name evidence="3" type="ORF">IMG5_137130</name>
</gene>
<keyword evidence="4" id="KW-1185">Reference proteome</keyword>
<dbReference type="OMA" id="QMGVNSA"/>
<dbReference type="GeneID" id="14906360"/>
<reference evidence="3 4" key="1">
    <citation type="submission" date="2011-07" db="EMBL/GenBank/DDBJ databases">
        <authorList>
            <person name="Coyne R."/>
            <person name="Brami D."/>
            <person name="Johnson J."/>
            <person name="Hostetler J."/>
            <person name="Hannick L."/>
            <person name="Clark T."/>
            <person name="Cassidy-Hanley D."/>
            <person name="Inman J."/>
        </authorList>
    </citation>
    <scope>NUCLEOTIDE SEQUENCE [LARGE SCALE GENOMIC DNA]</scope>
    <source>
        <strain evidence="3 4">G5</strain>
    </source>
</reference>
<dbReference type="SUPFAM" id="SSF48452">
    <property type="entry name" value="TPR-like"/>
    <property type="match status" value="1"/>
</dbReference>
<evidence type="ECO:0000313" key="4">
    <source>
        <dbReference type="Proteomes" id="UP000008983"/>
    </source>
</evidence>
<sequence>MDNFIIAMSRYKRRKYDQAIELSDQMIELNQRDQAAWIIKCNCLIKKNYIDDLETDEEGIGDILLDENTVSQYARPGTSLQRPTTSSQNGLNPIQRPVSKSGRPITGFARPGTNRLQSSSNQNRIETALQGNRIGTTRPITSGGRYMRLGTACLIADKDNFLQIDKLDMKKIAKKGILAQAICNYLLYVENNPKKALQLASECTQLSQFKDWWWKERLAKCYSQLGLHREAEKQLQSSLKDQDIIKTHLQLAKVYIRLNQPITAIECYKKGLQKHPQEIQFILGIARIYDQLVLSLDSSNMESVAQLAANQFYIDQPEVSTKFYQRLLQLGINQAELWNNLALCLFYDGQYDLFYSCFEKALMLADESNKADIWYNISHVFINLGETGMAYQCLKIAICFDPHHPEAYNNLGILEIKKGNIEKGKYELQVAMKEGEMLIEPHYNAALWAFNTAEYQEALNLVNKAICIYPDHDDSKKLKKNIEDLLKVL</sequence>
<organism evidence="3 4">
    <name type="scientific">Ichthyophthirius multifiliis</name>
    <name type="common">White spot disease agent</name>
    <name type="synonym">Ich</name>
    <dbReference type="NCBI Taxonomy" id="5932"/>
    <lineage>
        <taxon>Eukaryota</taxon>
        <taxon>Sar</taxon>
        <taxon>Alveolata</taxon>
        <taxon>Ciliophora</taxon>
        <taxon>Intramacronucleata</taxon>
        <taxon>Oligohymenophorea</taxon>
        <taxon>Hymenostomatida</taxon>
        <taxon>Ophryoglenina</taxon>
        <taxon>Ichthyophthirius</taxon>
    </lineage>
</organism>
<evidence type="ECO:0008006" key="5">
    <source>
        <dbReference type="Google" id="ProtNLM"/>
    </source>
</evidence>
<dbReference type="RefSeq" id="XP_004031834.1">
    <property type="nucleotide sequence ID" value="XM_004031786.1"/>
</dbReference>
<dbReference type="InterPro" id="IPR011990">
    <property type="entry name" value="TPR-like_helical_dom_sf"/>
</dbReference>
<dbReference type="GO" id="GO:0034464">
    <property type="term" value="C:BBSome"/>
    <property type="evidence" value="ECO:0007669"/>
    <property type="project" value="InterPro"/>
</dbReference>
<name>G0QX15_ICHMU</name>
<dbReference type="GO" id="GO:1905515">
    <property type="term" value="P:non-motile cilium assembly"/>
    <property type="evidence" value="ECO:0007669"/>
    <property type="project" value="InterPro"/>
</dbReference>
<feature type="repeat" description="TPR" evidence="1">
    <location>
        <begin position="371"/>
        <end position="404"/>
    </location>
</feature>